<dbReference type="AlphaFoldDB" id="A0A830HYT9"/>
<gene>
    <name evidence="2" type="ORF">PPROV_000874200</name>
</gene>
<dbReference type="EMBL" id="BNJQ01000027">
    <property type="protein sequence ID" value="GHP10009.1"/>
    <property type="molecule type" value="Genomic_DNA"/>
</dbReference>
<feature type="compositionally biased region" description="Polar residues" evidence="1">
    <location>
        <begin position="29"/>
        <end position="41"/>
    </location>
</feature>
<reference evidence="2" key="1">
    <citation type="submission" date="2020-10" db="EMBL/GenBank/DDBJ databases">
        <title>Unveiling of a novel bifunctional photoreceptor, Dualchrome1, isolated from a cosmopolitan green alga.</title>
        <authorList>
            <person name="Suzuki S."/>
            <person name="Kawachi M."/>
        </authorList>
    </citation>
    <scope>NUCLEOTIDE SEQUENCE</scope>
    <source>
        <strain evidence="2">NIES 2893</strain>
    </source>
</reference>
<dbReference type="GO" id="GO:0043625">
    <property type="term" value="C:delta DNA polymerase complex"/>
    <property type="evidence" value="ECO:0007669"/>
    <property type="project" value="TreeGrafter"/>
</dbReference>
<evidence type="ECO:0000313" key="3">
    <source>
        <dbReference type="Proteomes" id="UP000660262"/>
    </source>
</evidence>
<dbReference type="GO" id="GO:0003887">
    <property type="term" value="F:DNA-directed DNA polymerase activity"/>
    <property type="evidence" value="ECO:0007669"/>
    <property type="project" value="TreeGrafter"/>
</dbReference>
<dbReference type="Proteomes" id="UP000660262">
    <property type="component" value="Unassembled WGS sequence"/>
</dbReference>
<feature type="region of interest" description="Disordered" evidence="1">
    <location>
        <begin position="1"/>
        <end position="116"/>
    </location>
</feature>
<dbReference type="Pfam" id="PF04081">
    <property type="entry name" value="DNA_pol_delta_4"/>
    <property type="match status" value="1"/>
</dbReference>
<dbReference type="PANTHER" id="PTHR14303">
    <property type="entry name" value="DNA POLYMERASE DELTA SUBUNIT 4"/>
    <property type="match status" value="1"/>
</dbReference>
<evidence type="ECO:0000256" key="1">
    <source>
        <dbReference type="SAM" id="MobiDB-lite"/>
    </source>
</evidence>
<name>A0A830HYT9_9CHLO</name>
<feature type="compositionally biased region" description="Low complexity" evidence="1">
    <location>
        <begin position="1"/>
        <end position="17"/>
    </location>
</feature>
<sequence length="200" mass="21996">MTKPSRSSGRGHSSGSESAEKKKSLSLSVMSGGTPSKQAQQPFLVAATPEKKTRDVSPRSGRRHGKNLDETPVKVPLSSSKRTTTTKQTATEEAKRLVEQQRQAQPRLRALDDDGQPCLCAPATQGWVDPADKTKQDAVETVLRQFDLNTKYGPCLGISRLARWERADRLGKQPPPNIKALIEENGTSTKYNQSIWEGRT</sequence>
<comment type="caution">
    <text evidence="2">The sequence shown here is derived from an EMBL/GenBank/DDBJ whole genome shotgun (WGS) entry which is preliminary data.</text>
</comment>
<proteinExistence type="predicted"/>
<dbReference type="GO" id="GO:0006261">
    <property type="term" value="P:DNA-templated DNA replication"/>
    <property type="evidence" value="ECO:0007669"/>
    <property type="project" value="TreeGrafter"/>
</dbReference>
<dbReference type="GO" id="GO:0000731">
    <property type="term" value="P:DNA synthesis involved in DNA repair"/>
    <property type="evidence" value="ECO:0007669"/>
    <property type="project" value="InterPro"/>
</dbReference>
<protein>
    <submittedName>
        <fullName evidence="2">DNA polymerase delta subunit 4</fullName>
    </submittedName>
</protein>
<feature type="compositionally biased region" description="Low complexity" evidence="1">
    <location>
        <begin position="78"/>
        <end position="89"/>
    </location>
</feature>
<feature type="compositionally biased region" description="Basic and acidic residues" evidence="1">
    <location>
        <begin position="90"/>
        <end position="99"/>
    </location>
</feature>
<evidence type="ECO:0000313" key="2">
    <source>
        <dbReference type="EMBL" id="GHP10009.1"/>
    </source>
</evidence>
<dbReference type="OrthoDB" id="337486at2759"/>
<dbReference type="PANTHER" id="PTHR14303:SF0">
    <property type="entry name" value="DNA POLYMERASE DELTA SUBUNIT 4"/>
    <property type="match status" value="1"/>
</dbReference>
<accession>A0A830HYT9</accession>
<organism evidence="2 3">
    <name type="scientific">Pycnococcus provasolii</name>
    <dbReference type="NCBI Taxonomy" id="41880"/>
    <lineage>
        <taxon>Eukaryota</taxon>
        <taxon>Viridiplantae</taxon>
        <taxon>Chlorophyta</taxon>
        <taxon>Pseudoscourfieldiophyceae</taxon>
        <taxon>Pseudoscourfieldiales</taxon>
        <taxon>Pycnococcaceae</taxon>
        <taxon>Pycnococcus</taxon>
    </lineage>
</organism>
<dbReference type="InterPro" id="IPR007218">
    <property type="entry name" value="DNA_pol_delta_4"/>
</dbReference>
<keyword evidence="3" id="KW-1185">Reference proteome</keyword>